<reference evidence="1 2" key="1">
    <citation type="journal article" date="2012" name="Genome Biol.">
        <title>Sequencing three crocodilian genomes to illuminate the evolution of archosaurs and amniotes.</title>
        <authorList>
            <person name="St John J.A."/>
            <person name="Braun E.L."/>
            <person name="Isberg S.R."/>
            <person name="Miles L.G."/>
            <person name="Chong A.Y."/>
            <person name="Gongora J."/>
            <person name="Dalzell P."/>
            <person name="Moran C."/>
            <person name="Bed'hom B."/>
            <person name="Abzhanov A."/>
            <person name="Burgess S.C."/>
            <person name="Cooksey A.M."/>
            <person name="Castoe T.A."/>
            <person name="Crawford N.G."/>
            <person name="Densmore L.D."/>
            <person name="Drew J.C."/>
            <person name="Edwards S.V."/>
            <person name="Faircloth B.C."/>
            <person name="Fujita M.K."/>
            <person name="Greenwold M.J."/>
            <person name="Hoffmann F.G."/>
            <person name="Howard J.M."/>
            <person name="Iguchi T."/>
            <person name="Janes D.E."/>
            <person name="Khan S.Y."/>
            <person name="Kohno S."/>
            <person name="de Koning A.J."/>
            <person name="Lance S.L."/>
            <person name="McCarthy F.M."/>
            <person name="McCormack J.E."/>
            <person name="Merchant M.E."/>
            <person name="Peterson D.G."/>
            <person name="Pollock D.D."/>
            <person name="Pourmand N."/>
            <person name="Raney B.J."/>
            <person name="Roessler K.A."/>
            <person name="Sanford J.R."/>
            <person name="Sawyer R.H."/>
            <person name="Schmidt C.J."/>
            <person name="Triplett E.W."/>
            <person name="Tuberville T.D."/>
            <person name="Venegas-Anaya M."/>
            <person name="Howard J.T."/>
            <person name="Jarvis E.D."/>
            <person name="Guillette L.J.Jr."/>
            <person name="Glenn T.C."/>
            <person name="Green R.E."/>
            <person name="Ray D.A."/>
        </authorList>
    </citation>
    <scope>NUCLEOTIDE SEQUENCE [LARGE SCALE GENOMIC DNA]</scope>
    <source>
        <strain evidence="1">KSC_2009_1</strain>
    </source>
</reference>
<comment type="caution">
    <text evidence="1">The sequence shown here is derived from an EMBL/GenBank/DDBJ whole genome shotgun (WGS) entry which is preliminary data.</text>
</comment>
<organism evidence="1 2">
    <name type="scientific">Alligator mississippiensis</name>
    <name type="common">American alligator</name>
    <dbReference type="NCBI Taxonomy" id="8496"/>
    <lineage>
        <taxon>Eukaryota</taxon>
        <taxon>Metazoa</taxon>
        <taxon>Chordata</taxon>
        <taxon>Craniata</taxon>
        <taxon>Vertebrata</taxon>
        <taxon>Euteleostomi</taxon>
        <taxon>Archelosauria</taxon>
        <taxon>Archosauria</taxon>
        <taxon>Crocodylia</taxon>
        <taxon>Alligatoridae</taxon>
        <taxon>Alligatorinae</taxon>
        <taxon>Alligator</taxon>
    </lineage>
</organism>
<evidence type="ECO:0000313" key="2">
    <source>
        <dbReference type="Proteomes" id="UP000050525"/>
    </source>
</evidence>
<dbReference type="Proteomes" id="UP000050525">
    <property type="component" value="Unassembled WGS sequence"/>
</dbReference>
<keyword evidence="2" id="KW-1185">Reference proteome</keyword>
<proteinExistence type="predicted"/>
<name>A0A151MSY7_ALLMI</name>
<sequence>MIPLFIPYHQGWRPLRYKDTLKADLKKILNSRLQKDLQLLWTGLWLKNWILKSPQGPPMSHGGNHCQTEGFPMTAMFKLTTGQFIYGGLG</sequence>
<dbReference type="AlphaFoldDB" id="A0A151MSY7"/>
<dbReference type="EMBL" id="AKHW03005127">
    <property type="protein sequence ID" value="KYO27620.1"/>
    <property type="molecule type" value="Genomic_DNA"/>
</dbReference>
<protein>
    <submittedName>
        <fullName evidence="1">Uncharacterized protein</fullName>
    </submittedName>
</protein>
<gene>
    <name evidence="1" type="ORF">Y1Q_0005191</name>
</gene>
<accession>A0A151MSY7</accession>
<evidence type="ECO:0000313" key="1">
    <source>
        <dbReference type="EMBL" id="KYO27620.1"/>
    </source>
</evidence>